<proteinExistence type="predicted"/>
<protein>
    <submittedName>
        <fullName evidence="2">Branched-chain amino acid ABC transporter substrate-binding protein</fullName>
    </submittedName>
</protein>
<keyword evidence="3" id="KW-1185">Reference proteome</keyword>
<evidence type="ECO:0000313" key="3">
    <source>
        <dbReference type="Proteomes" id="UP001168128"/>
    </source>
</evidence>
<dbReference type="Proteomes" id="UP001168128">
    <property type="component" value="Unassembled WGS sequence"/>
</dbReference>
<feature type="transmembrane region" description="Helical" evidence="1">
    <location>
        <begin position="105"/>
        <end position="127"/>
    </location>
</feature>
<gene>
    <name evidence="2" type="ORF">QWT87_20140</name>
</gene>
<sequence>MNWNFLDILDIVFDALELFGSNSSSDLSYHEKPKNEKKKKYFTEKVSAVFLFSSGVLFFFVFKDPLSSEKYVQTLIVASLIGVAISFLLFFVLHSLEKYYFKSVFQWLFFSVSVMSFFISLVLWIYFKSGLFV</sequence>
<keyword evidence="1" id="KW-1133">Transmembrane helix</keyword>
<evidence type="ECO:0000313" key="2">
    <source>
        <dbReference type="EMBL" id="MDO3427194.1"/>
    </source>
</evidence>
<name>A0ABT8UCJ9_9FLAO</name>
<keyword evidence="1" id="KW-0812">Transmembrane</keyword>
<organism evidence="2 3">
    <name type="scientific">Chryseobacterium urinae</name>
    <dbReference type="NCBI Taxonomy" id="3058400"/>
    <lineage>
        <taxon>Bacteria</taxon>
        <taxon>Pseudomonadati</taxon>
        <taxon>Bacteroidota</taxon>
        <taxon>Flavobacteriia</taxon>
        <taxon>Flavobacteriales</taxon>
        <taxon>Weeksellaceae</taxon>
        <taxon>Chryseobacterium group</taxon>
        <taxon>Chryseobacterium</taxon>
    </lineage>
</organism>
<evidence type="ECO:0000256" key="1">
    <source>
        <dbReference type="SAM" id="Phobius"/>
    </source>
</evidence>
<accession>A0ABT8UCJ9</accession>
<feature type="transmembrane region" description="Helical" evidence="1">
    <location>
        <begin position="74"/>
        <end position="93"/>
    </location>
</feature>
<dbReference type="EMBL" id="JAULSJ010000053">
    <property type="protein sequence ID" value="MDO3427194.1"/>
    <property type="molecule type" value="Genomic_DNA"/>
</dbReference>
<reference evidence="2" key="1">
    <citation type="submission" date="2023-07" db="EMBL/GenBank/DDBJ databases">
        <title>AMR profile of multidrug- resistance Chryseobacterium gambrini related strain.</title>
        <authorList>
            <person name="Kirdat K."/>
            <person name="Bhatt A."/>
            <person name="Kuyare S."/>
            <person name="Yadav A."/>
        </authorList>
    </citation>
    <scope>NUCLEOTIDE SEQUENCE</scope>
    <source>
        <strain evidence="2">APV-1</strain>
    </source>
</reference>
<keyword evidence="1" id="KW-0472">Membrane</keyword>
<dbReference type="RefSeq" id="WP_302718429.1">
    <property type="nucleotide sequence ID" value="NZ_JAULSJ010000053.1"/>
</dbReference>
<comment type="caution">
    <text evidence="2">The sequence shown here is derived from an EMBL/GenBank/DDBJ whole genome shotgun (WGS) entry which is preliminary data.</text>
</comment>
<feature type="transmembrane region" description="Helical" evidence="1">
    <location>
        <begin position="42"/>
        <end position="62"/>
    </location>
</feature>